<accession>A0A382BUD4</accession>
<sequence length="202" mass="24512">MQCWTNLISELPKHKISYGLSQDYLCNIYHARTKVLGVSIERGVDQKPFDGKVDYDYIMWIDSDMIFKPEDFFKLLEHDKDIVSGMYKMSDNVNYATVETMNEEFFEEWMHYQFMQDKDIENKKETLFKADYTGMGWMLVRKGVIEKMKYPYFYPRKQVWKQYGWEEFVWDDVEFCLRARENGHDIWIDPKIRIGHEKVKIL</sequence>
<proteinExistence type="predicted"/>
<gene>
    <name evidence="1" type="ORF">METZ01_LOCUS170088</name>
</gene>
<protein>
    <recommendedName>
        <fullName evidence="2">Glycosyltransferase 2-like domain-containing protein</fullName>
    </recommendedName>
</protein>
<evidence type="ECO:0008006" key="2">
    <source>
        <dbReference type="Google" id="ProtNLM"/>
    </source>
</evidence>
<dbReference type="AlphaFoldDB" id="A0A382BUD4"/>
<dbReference type="SUPFAM" id="SSF53448">
    <property type="entry name" value="Nucleotide-diphospho-sugar transferases"/>
    <property type="match status" value="1"/>
</dbReference>
<dbReference type="Gene3D" id="3.90.550.10">
    <property type="entry name" value="Spore Coat Polysaccharide Biosynthesis Protein SpsA, Chain A"/>
    <property type="match status" value="1"/>
</dbReference>
<name>A0A382BUD4_9ZZZZ</name>
<dbReference type="EMBL" id="UINC01031345">
    <property type="protein sequence ID" value="SVB17234.1"/>
    <property type="molecule type" value="Genomic_DNA"/>
</dbReference>
<organism evidence="1">
    <name type="scientific">marine metagenome</name>
    <dbReference type="NCBI Taxonomy" id="408172"/>
    <lineage>
        <taxon>unclassified sequences</taxon>
        <taxon>metagenomes</taxon>
        <taxon>ecological metagenomes</taxon>
    </lineage>
</organism>
<reference evidence="1" key="1">
    <citation type="submission" date="2018-05" db="EMBL/GenBank/DDBJ databases">
        <authorList>
            <person name="Lanie J.A."/>
            <person name="Ng W.-L."/>
            <person name="Kazmierczak K.M."/>
            <person name="Andrzejewski T.M."/>
            <person name="Davidsen T.M."/>
            <person name="Wayne K.J."/>
            <person name="Tettelin H."/>
            <person name="Glass J.I."/>
            <person name="Rusch D."/>
            <person name="Podicherti R."/>
            <person name="Tsui H.-C.T."/>
            <person name="Winkler M.E."/>
        </authorList>
    </citation>
    <scope>NUCLEOTIDE SEQUENCE</scope>
</reference>
<evidence type="ECO:0000313" key="1">
    <source>
        <dbReference type="EMBL" id="SVB17234.1"/>
    </source>
</evidence>
<dbReference type="InterPro" id="IPR029044">
    <property type="entry name" value="Nucleotide-diphossugar_trans"/>
</dbReference>